<dbReference type="AlphaFoldDB" id="E1YMK8"/>
<comment type="function">
    <text evidence="4">NDH-1 shuttles electrons from NADH, via FMN and iron-sulfur (Fe-S) centers, to quinones in the respiratory chain.</text>
</comment>
<protein>
    <recommendedName>
        <fullName evidence="4">NADH-quinone oxidoreductase</fullName>
        <ecNumber evidence="4">7.1.1.-</ecNumber>
    </recommendedName>
</protein>
<comment type="similarity">
    <text evidence="1 3">Belongs to the complex I 30 kDa subunit family.</text>
</comment>
<dbReference type="Gene3D" id="3.30.460.80">
    <property type="entry name" value="NADH:ubiquinone oxidoreductase, 30kDa subunit"/>
    <property type="match status" value="1"/>
</dbReference>
<comment type="catalytic activity">
    <reaction evidence="4">
        <text>a quinone + NADH + 5 H(+)(in) = a quinol + NAD(+) + 4 H(+)(out)</text>
        <dbReference type="Rhea" id="RHEA:57888"/>
        <dbReference type="ChEBI" id="CHEBI:15378"/>
        <dbReference type="ChEBI" id="CHEBI:24646"/>
        <dbReference type="ChEBI" id="CHEBI:57540"/>
        <dbReference type="ChEBI" id="CHEBI:57945"/>
        <dbReference type="ChEBI" id="CHEBI:132124"/>
    </reaction>
</comment>
<dbReference type="PANTHER" id="PTHR10884:SF14">
    <property type="entry name" value="NADH DEHYDROGENASE [UBIQUINONE] IRON-SULFUR PROTEIN 3, MITOCHONDRIAL"/>
    <property type="match status" value="1"/>
</dbReference>
<dbReference type="InterPro" id="IPR020396">
    <property type="entry name" value="NADH_UbQ_OxRdtase_CS"/>
</dbReference>
<evidence type="ECO:0000259" key="5">
    <source>
        <dbReference type="Pfam" id="PF00329"/>
    </source>
</evidence>
<evidence type="ECO:0000256" key="4">
    <source>
        <dbReference type="RuleBase" id="RU003582"/>
    </source>
</evidence>
<dbReference type="EMBL" id="FR695879">
    <property type="protein sequence ID" value="CBX31802.1"/>
    <property type="molecule type" value="Genomic_DNA"/>
</dbReference>
<dbReference type="GO" id="GO:0016651">
    <property type="term" value="F:oxidoreductase activity, acting on NAD(P)H"/>
    <property type="evidence" value="ECO:0007669"/>
    <property type="project" value="InterPro"/>
</dbReference>
<dbReference type="PROSITE" id="PS00542">
    <property type="entry name" value="COMPLEX1_30K"/>
    <property type="match status" value="1"/>
</dbReference>
<evidence type="ECO:0000256" key="2">
    <source>
        <dbReference type="ARBA" id="ARBA00022448"/>
    </source>
</evidence>
<evidence type="ECO:0000256" key="1">
    <source>
        <dbReference type="ARBA" id="ARBA00007569"/>
    </source>
</evidence>
<name>E1YMK8_9BACT</name>
<dbReference type="InterPro" id="IPR037232">
    <property type="entry name" value="NADH_quin_OxRdtase_su_C/D-like"/>
</dbReference>
<evidence type="ECO:0000256" key="3">
    <source>
        <dbReference type="RuleBase" id="RU003456"/>
    </source>
</evidence>
<accession>E1YMK8</accession>
<keyword evidence="2 3" id="KW-0813">Transport</keyword>
<gene>
    <name evidence="6" type="ORF">N47_N26270</name>
</gene>
<dbReference type="InterPro" id="IPR001268">
    <property type="entry name" value="NADH_UbQ_OxRdtase_30kDa_su"/>
</dbReference>
<dbReference type="GO" id="GO:0048038">
    <property type="term" value="F:quinone binding"/>
    <property type="evidence" value="ECO:0007669"/>
    <property type="project" value="UniProtKB-KW"/>
</dbReference>
<dbReference type="Pfam" id="PF00329">
    <property type="entry name" value="Complex1_30kDa"/>
    <property type="match status" value="1"/>
</dbReference>
<dbReference type="SUPFAM" id="SSF143243">
    <property type="entry name" value="Nqo5-like"/>
    <property type="match status" value="1"/>
</dbReference>
<sequence>MAKSVPEAKISQSDYARTGYHLEFSSSKVGMRRVAKEMRSRRFNLETVTAVDFIDSFEIVYLYYSYNQDNIRVMVRIRVPKDEPPFTISAVYSEAIWLEREVYDFFGIQFKEHPDLRRILNPDDADYFPLLKNFGKTTITEEIDDMLC</sequence>
<evidence type="ECO:0000313" key="6">
    <source>
        <dbReference type="EMBL" id="CBX31802.1"/>
    </source>
</evidence>
<organism evidence="6">
    <name type="scientific">uncultured Desulfobacterium sp</name>
    <dbReference type="NCBI Taxonomy" id="201089"/>
    <lineage>
        <taxon>Bacteria</taxon>
        <taxon>Pseudomonadati</taxon>
        <taxon>Thermodesulfobacteriota</taxon>
        <taxon>Desulfobacteria</taxon>
        <taxon>Desulfobacterales</taxon>
        <taxon>Desulfobacteriaceae</taxon>
        <taxon>Desulfobacterium</taxon>
        <taxon>environmental samples</taxon>
    </lineage>
</organism>
<keyword evidence="4" id="KW-0874">Quinone</keyword>
<keyword evidence="3" id="KW-0520">NAD</keyword>
<dbReference type="GO" id="GO:0008137">
    <property type="term" value="F:NADH dehydrogenase (ubiquinone) activity"/>
    <property type="evidence" value="ECO:0007669"/>
    <property type="project" value="InterPro"/>
</dbReference>
<dbReference type="PANTHER" id="PTHR10884">
    <property type="entry name" value="NADH DEHYDROGENASE UBIQUINONE IRON-SULFUR PROTEIN 3"/>
    <property type="match status" value="1"/>
</dbReference>
<proteinExistence type="inferred from homology"/>
<keyword evidence="3" id="KW-1278">Translocase</keyword>
<feature type="domain" description="NADH:ubiquinone oxidoreductase 30kDa subunit" evidence="5">
    <location>
        <begin position="31"/>
        <end position="134"/>
    </location>
</feature>
<reference evidence="6" key="1">
    <citation type="journal article" date="2011" name="Environ. Microbiol.">
        <title>Genomic insights into the metabolic potential of the polycyclic aromatic hydrocarbon degrading sulfate-reducing Deltaproteobacterium N47.</title>
        <authorList>
            <person name="Bergmann F."/>
            <person name="Selesi D."/>
            <person name="Weinmaier T."/>
            <person name="Tischler P."/>
            <person name="Rattei T."/>
            <person name="Meckenstock R.U."/>
        </authorList>
    </citation>
    <scope>NUCLEOTIDE SEQUENCE</scope>
</reference>
<dbReference type="EC" id="7.1.1.-" evidence="4"/>